<dbReference type="Gene3D" id="3.40.50.10190">
    <property type="entry name" value="BRCT domain"/>
    <property type="match status" value="2"/>
</dbReference>
<keyword evidence="10" id="KW-0460">Magnesium</keyword>
<dbReference type="GO" id="GO:0005524">
    <property type="term" value="F:ATP binding"/>
    <property type="evidence" value="ECO:0007669"/>
    <property type="project" value="UniProtKB-KW"/>
</dbReference>
<comment type="cofactor">
    <cofactor evidence="1">
        <name>Mg(2+)</name>
        <dbReference type="ChEBI" id="CHEBI:18420"/>
    </cofactor>
</comment>
<evidence type="ECO:0000256" key="12">
    <source>
        <dbReference type="ARBA" id="ARBA00023204"/>
    </source>
</evidence>
<feature type="compositionally biased region" description="Basic and acidic residues" evidence="17">
    <location>
        <begin position="876"/>
        <end position="909"/>
    </location>
</feature>
<keyword evidence="8 15" id="KW-0227">DNA damage</keyword>
<keyword evidence="4 15" id="KW-0436">Ligase</keyword>
<dbReference type="EMBL" id="AJIL01000003">
    <property type="protein sequence ID" value="KNF06586.1"/>
    <property type="molecule type" value="Genomic_DNA"/>
</dbReference>
<dbReference type="GO" id="GO:0046872">
    <property type="term" value="F:metal ion binding"/>
    <property type="evidence" value="ECO:0007669"/>
    <property type="project" value="UniProtKB-KW"/>
</dbReference>
<evidence type="ECO:0000256" key="7">
    <source>
        <dbReference type="ARBA" id="ARBA00022741"/>
    </source>
</evidence>
<dbReference type="GO" id="GO:0006297">
    <property type="term" value="P:nucleotide-excision repair, DNA gap filling"/>
    <property type="evidence" value="ECO:0007669"/>
    <property type="project" value="TreeGrafter"/>
</dbReference>
<dbReference type="InterPro" id="IPR000977">
    <property type="entry name" value="DNA_ligase_ATP-dep"/>
</dbReference>
<keyword evidence="12 15" id="KW-0234">DNA repair</keyword>
<evidence type="ECO:0000256" key="8">
    <source>
        <dbReference type="ARBA" id="ARBA00022763"/>
    </source>
</evidence>
<evidence type="ECO:0000256" key="6">
    <source>
        <dbReference type="ARBA" id="ARBA00022737"/>
    </source>
</evidence>
<dbReference type="SUPFAM" id="SSF50249">
    <property type="entry name" value="Nucleic acid-binding proteins"/>
    <property type="match status" value="1"/>
</dbReference>
<dbReference type="PANTHER" id="PTHR45997:SF1">
    <property type="entry name" value="DNA LIGASE 4"/>
    <property type="match status" value="1"/>
</dbReference>
<dbReference type="GO" id="GO:0006310">
    <property type="term" value="P:DNA recombination"/>
    <property type="evidence" value="ECO:0007669"/>
    <property type="project" value="UniProtKB-KW"/>
</dbReference>
<evidence type="ECO:0000256" key="16">
    <source>
        <dbReference type="RuleBase" id="RU004196"/>
    </source>
</evidence>
<dbReference type="SMART" id="SM00292">
    <property type="entry name" value="BRCT"/>
    <property type="match status" value="2"/>
</dbReference>
<keyword evidence="5" id="KW-0479">Metal-binding</keyword>
<dbReference type="Pfam" id="PF04675">
    <property type="entry name" value="DNA_ligase_A_N"/>
    <property type="match status" value="1"/>
</dbReference>
<comment type="caution">
    <text evidence="20">The sequence shown here is derived from an EMBL/GenBank/DDBJ whole genome shotgun (WGS) entry which is preliminary data.</text>
</comment>
<dbReference type="Pfam" id="PF16589">
    <property type="entry name" value="BRCT_2"/>
    <property type="match status" value="1"/>
</dbReference>
<dbReference type="Proteomes" id="UP000054564">
    <property type="component" value="Unassembled WGS sequence"/>
</dbReference>
<proteinExistence type="inferred from homology"/>
<feature type="compositionally biased region" description="Polar residues" evidence="17">
    <location>
        <begin position="795"/>
        <end position="804"/>
    </location>
</feature>
<dbReference type="InterPro" id="IPR016059">
    <property type="entry name" value="DNA_ligase_ATP-dep_CS"/>
</dbReference>
<sequence>MEIKIKSEDGGENEFKTVSVTQERDNQDPLRAIGPSPPFHDFCKVLNLIAAKKKTKACSLPANRRKCLLNLFDDWRKKYGNDLYPCIRLLLPAEDRERPTYFLKEFRLARLYCIALGLDRKTSSTAKRLLNWRSDATDTNQVDKESTAGDFAKLLFREISSRSLVNKTIFSIDDINKHLDSLAAADTEAKRLEIIKIWLNEVAPADHLWLIKIVLQDIGLGLKENFVLKCFHHNAIELYNVCTDLKIICHTLYSPDVPLEDRAVTLKSFNVFKPMLAKRSAKDLPDIVKLMTSGRHKEFLIEEKMDGERIQIHKSGEQYQYWSRNGKNYTDLYGANPATGRLTPYIHSAFKPSVDEVILDGEMLAWDPVKEKIMAFGTVKSLTSSNNREQPRALFKVFDILYLRGKGKPQGTSFINKCLFDRRAVMESGRVFVEIKTRLEFCYSVRGTDTNDIKKSLEKVLEERGEGLIIKRLGSTYQLNGRSDDWYKVKPEYMDELGETFEVLAVGGYWGRGKRGGTFGSFLVAMIDNENSDPSQGIFRYRTLCGVGTGLNLNETKQIMTKLEGKYTEWDKKRTERNPDWLDLGPGSGMTPDVWWHWKDSFLLTIKGAEIIPSSAYGCRCSIRFPRSIRFDIERDIQECMSYEELLGIAGKPHDKEALSNNLSGHVRKRKRNESSQPTSSLRPLKRSDSHKMFFGVEFWVLQGLEGTAESKSELEVMLNHNGGKIIHTIPRPAPDREHFCVTRRTDFWDAEKAIRHGLNLVHPQWVYDSVKAGYRIGLSSAKYVVNMAQAQDGNTIPEHTSVTVKEERDSEDHDDSADKQSNATCDGEDPQSEAEDPQSEEEDPESEEEDPQSEVEDLQSMSGDRRSEASATENGGRDDDVREDLSHLAQKKVERSVSEPEKPSDCKDVPSLIDKPSGIGSRAQVKEGIFYPLVFYLDNQPIIPQKSNVAIDQTVSDDPDGTKSNQLVSQLIENHGGRIVSDVNDADTTHIILDPNDTSRYIDLIRMDKDRQKRRRLVLADWVFESVESESCLYEADYLP</sequence>
<gene>
    <name evidence="20" type="ORF">PSTG_00460</name>
</gene>
<dbReference type="SUPFAM" id="SSF56091">
    <property type="entry name" value="DNA ligase/mRNA capping enzyme, catalytic domain"/>
    <property type="match status" value="1"/>
</dbReference>
<organism evidence="20 21">
    <name type="scientific">Puccinia striiformis f. sp. tritici PST-78</name>
    <dbReference type="NCBI Taxonomy" id="1165861"/>
    <lineage>
        <taxon>Eukaryota</taxon>
        <taxon>Fungi</taxon>
        <taxon>Dikarya</taxon>
        <taxon>Basidiomycota</taxon>
        <taxon>Pucciniomycotina</taxon>
        <taxon>Pucciniomycetes</taxon>
        <taxon>Pucciniales</taxon>
        <taxon>Pucciniaceae</taxon>
        <taxon>Puccinia</taxon>
    </lineage>
</organism>
<dbReference type="InterPro" id="IPR044125">
    <property type="entry name" value="Adenylation_DNA_ligase_IV"/>
</dbReference>
<evidence type="ECO:0000259" key="18">
    <source>
        <dbReference type="PROSITE" id="PS50160"/>
    </source>
</evidence>
<dbReference type="Pfam" id="PF01068">
    <property type="entry name" value="DNA_ligase_A_M"/>
    <property type="match status" value="1"/>
</dbReference>
<evidence type="ECO:0000256" key="10">
    <source>
        <dbReference type="ARBA" id="ARBA00022842"/>
    </source>
</evidence>
<feature type="region of interest" description="Disordered" evidence="17">
    <location>
        <begin position="795"/>
        <end position="919"/>
    </location>
</feature>
<comment type="similarity">
    <text evidence="3 16">Belongs to the ATP-dependent DNA ligase family.</text>
</comment>
<comment type="subcellular location">
    <subcellularLocation>
        <location evidence="2">Nucleus</location>
    </subcellularLocation>
</comment>
<evidence type="ECO:0000313" key="20">
    <source>
        <dbReference type="EMBL" id="KNF06586.1"/>
    </source>
</evidence>
<dbReference type="Gene3D" id="2.40.50.140">
    <property type="entry name" value="Nucleic acid-binding proteins"/>
    <property type="match status" value="1"/>
</dbReference>
<dbReference type="InterPro" id="IPR029710">
    <property type="entry name" value="LIG4"/>
</dbReference>
<dbReference type="InterPro" id="IPR012308">
    <property type="entry name" value="DNA_ligase_ATP-dep_N"/>
</dbReference>
<evidence type="ECO:0000256" key="5">
    <source>
        <dbReference type="ARBA" id="ARBA00022723"/>
    </source>
</evidence>
<evidence type="ECO:0000256" key="15">
    <source>
        <dbReference type="RuleBase" id="RU000617"/>
    </source>
</evidence>
<evidence type="ECO:0000256" key="1">
    <source>
        <dbReference type="ARBA" id="ARBA00001946"/>
    </source>
</evidence>
<keyword evidence="11 15" id="KW-0233">DNA recombination</keyword>
<name>A0A0L0W4Z9_9BASI</name>
<dbReference type="PROSITE" id="PS50172">
    <property type="entry name" value="BRCT"/>
    <property type="match status" value="2"/>
</dbReference>
<dbReference type="AlphaFoldDB" id="A0A0L0W4Z9"/>
<dbReference type="InterPro" id="IPR012340">
    <property type="entry name" value="NA-bd_OB-fold"/>
</dbReference>
<evidence type="ECO:0000256" key="13">
    <source>
        <dbReference type="ARBA" id="ARBA00023242"/>
    </source>
</evidence>
<evidence type="ECO:0000256" key="9">
    <source>
        <dbReference type="ARBA" id="ARBA00022840"/>
    </source>
</evidence>
<dbReference type="EC" id="6.5.1.1" evidence="15"/>
<keyword evidence="9 15" id="KW-0067">ATP-binding</keyword>
<evidence type="ECO:0000256" key="2">
    <source>
        <dbReference type="ARBA" id="ARBA00004123"/>
    </source>
</evidence>
<dbReference type="PROSITE" id="PS00333">
    <property type="entry name" value="DNA_LIGASE_A2"/>
    <property type="match status" value="1"/>
</dbReference>
<dbReference type="GO" id="GO:0071897">
    <property type="term" value="P:DNA biosynthetic process"/>
    <property type="evidence" value="ECO:0007669"/>
    <property type="project" value="InterPro"/>
</dbReference>
<keyword evidence="6" id="KW-0677">Repeat</keyword>
<dbReference type="GO" id="GO:0006303">
    <property type="term" value="P:double-strand break repair via nonhomologous end joining"/>
    <property type="evidence" value="ECO:0007669"/>
    <property type="project" value="TreeGrafter"/>
</dbReference>
<feature type="compositionally biased region" description="Acidic residues" evidence="17">
    <location>
        <begin position="827"/>
        <end position="858"/>
    </location>
</feature>
<dbReference type="PROSITE" id="PS00697">
    <property type="entry name" value="DNA_LIGASE_A1"/>
    <property type="match status" value="1"/>
</dbReference>
<dbReference type="GO" id="GO:0003677">
    <property type="term" value="F:DNA binding"/>
    <property type="evidence" value="ECO:0007669"/>
    <property type="project" value="InterPro"/>
</dbReference>
<dbReference type="CDD" id="cd07903">
    <property type="entry name" value="Adenylation_DNA_ligase_IV"/>
    <property type="match status" value="1"/>
</dbReference>
<evidence type="ECO:0000259" key="19">
    <source>
        <dbReference type="PROSITE" id="PS50172"/>
    </source>
</evidence>
<accession>A0A0L0W4Z9</accession>
<dbReference type="Gene3D" id="1.10.3260.10">
    <property type="entry name" value="DNA ligase, ATP-dependent, N-terminal domain"/>
    <property type="match status" value="1"/>
</dbReference>
<evidence type="ECO:0000256" key="17">
    <source>
        <dbReference type="SAM" id="MobiDB-lite"/>
    </source>
</evidence>
<feature type="region of interest" description="Disordered" evidence="17">
    <location>
        <begin position="658"/>
        <end position="685"/>
    </location>
</feature>
<comment type="catalytic activity">
    <reaction evidence="14 15">
        <text>ATP + (deoxyribonucleotide)n-3'-hydroxyl + 5'-phospho-(deoxyribonucleotide)m = (deoxyribonucleotide)n+m + AMP + diphosphate.</text>
        <dbReference type="EC" id="6.5.1.1"/>
    </reaction>
</comment>
<dbReference type="Gene3D" id="3.30.470.30">
    <property type="entry name" value="DNA ligase/mRNA capping enzyme"/>
    <property type="match status" value="1"/>
</dbReference>
<feature type="domain" description="BRCT" evidence="19">
    <location>
        <begin position="926"/>
        <end position="1041"/>
    </location>
</feature>
<evidence type="ECO:0000256" key="3">
    <source>
        <dbReference type="ARBA" id="ARBA00007572"/>
    </source>
</evidence>
<dbReference type="InterPro" id="IPR036420">
    <property type="entry name" value="BRCT_dom_sf"/>
</dbReference>
<dbReference type="NCBIfam" id="TIGR00574">
    <property type="entry name" value="dnl1"/>
    <property type="match status" value="1"/>
</dbReference>
<dbReference type="InterPro" id="IPR001357">
    <property type="entry name" value="BRCT_dom"/>
</dbReference>
<dbReference type="PROSITE" id="PS50160">
    <property type="entry name" value="DNA_LIGASE_A3"/>
    <property type="match status" value="1"/>
</dbReference>
<dbReference type="GO" id="GO:0032807">
    <property type="term" value="C:DNA ligase IV complex"/>
    <property type="evidence" value="ECO:0007669"/>
    <property type="project" value="TreeGrafter"/>
</dbReference>
<dbReference type="InterPro" id="IPR012310">
    <property type="entry name" value="DNA_ligase_ATP-dep_cent"/>
</dbReference>
<evidence type="ECO:0000256" key="11">
    <source>
        <dbReference type="ARBA" id="ARBA00023172"/>
    </source>
</evidence>
<keyword evidence="13" id="KW-0539">Nucleus</keyword>
<keyword evidence="7 15" id="KW-0547">Nucleotide-binding</keyword>
<feature type="domain" description="ATP-dependent DNA ligase family profile" evidence="18">
    <location>
        <begin position="386"/>
        <end position="528"/>
    </location>
</feature>
<feature type="domain" description="BRCT" evidence="19">
    <location>
        <begin position="689"/>
        <end position="784"/>
    </location>
</feature>
<dbReference type="PANTHER" id="PTHR45997">
    <property type="entry name" value="DNA LIGASE 4"/>
    <property type="match status" value="1"/>
</dbReference>
<dbReference type="SUPFAM" id="SSF52113">
    <property type="entry name" value="BRCT domain"/>
    <property type="match status" value="2"/>
</dbReference>
<dbReference type="InterPro" id="IPR036599">
    <property type="entry name" value="DNA_ligase_N_sf"/>
</dbReference>
<keyword evidence="21" id="KW-1185">Reference proteome</keyword>
<reference evidence="21" key="1">
    <citation type="submission" date="2014-03" db="EMBL/GenBank/DDBJ databases">
        <title>The Genome Sequence of Puccinia striiformis f. sp. tritici PST-78.</title>
        <authorList>
            <consortium name="The Broad Institute Genome Sequencing Platform"/>
            <person name="Cuomo C."/>
            <person name="Hulbert S."/>
            <person name="Chen X."/>
            <person name="Walker B."/>
            <person name="Young S.K."/>
            <person name="Zeng Q."/>
            <person name="Gargeya S."/>
            <person name="Fitzgerald M."/>
            <person name="Haas B."/>
            <person name="Abouelleil A."/>
            <person name="Alvarado L."/>
            <person name="Arachchi H.M."/>
            <person name="Berlin A.M."/>
            <person name="Chapman S.B."/>
            <person name="Goldberg J."/>
            <person name="Griggs A."/>
            <person name="Gujja S."/>
            <person name="Hansen M."/>
            <person name="Howarth C."/>
            <person name="Imamovic A."/>
            <person name="Larimer J."/>
            <person name="McCowan C."/>
            <person name="Montmayeur A."/>
            <person name="Murphy C."/>
            <person name="Neiman D."/>
            <person name="Pearson M."/>
            <person name="Priest M."/>
            <person name="Roberts A."/>
            <person name="Saif S."/>
            <person name="Shea T."/>
            <person name="Sisk P."/>
            <person name="Sykes S."/>
            <person name="Wortman J."/>
            <person name="Nusbaum C."/>
            <person name="Birren B."/>
        </authorList>
    </citation>
    <scope>NUCLEOTIDE SEQUENCE [LARGE SCALE GENOMIC DNA]</scope>
    <source>
        <strain evidence="21">race PST-78</strain>
    </source>
</reference>
<dbReference type="GO" id="GO:0003910">
    <property type="term" value="F:DNA ligase (ATP) activity"/>
    <property type="evidence" value="ECO:0007669"/>
    <property type="project" value="UniProtKB-EC"/>
</dbReference>
<evidence type="ECO:0000256" key="14">
    <source>
        <dbReference type="ARBA" id="ARBA00034003"/>
    </source>
</evidence>
<protein>
    <recommendedName>
        <fullName evidence="15">DNA ligase</fullName>
        <ecNumber evidence="15">6.5.1.1</ecNumber>
    </recommendedName>
</protein>
<evidence type="ECO:0000256" key="4">
    <source>
        <dbReference type="ARBA" id="ARBA00022598"/>
    </source>
</evidence>
<evidence type="ECO:0000313" key="21">
    <source>
        <dbReference type="Proteomes" id="UP000054564"/>
    </source>
</evidence>